<dbReference type="PANTHER" id="PTHR46211">
    <property type="entry name" value="GLYCEROPHOSPHORYL DIESTER PHOSPHODIESTERASE"/>
    <property type="match status" value="1"/>
</dbReference>
<accession>A0A6J4L5K1</accession>
<proteinExistence type="predicted"/>
<dbReference type="GO" id="GO:0006629">
    <property type="term" value="P:lipid metabolic process"/>
    <property type="evidence" value="ECO:0007669"/>
    <property type="project" value="InterPro"/>
</dbReference>
<dbReference type="AlphaFoldDB" id="A0A6J4L5K1"/>
<dbReference type="PANTHER" id="PTHR46211:SF14">
    <property type="entry name" value="GLYCEROPHOSPHODIESTER PHOSPHODIESTERASE"/>
    <property type="match status" value="1"/>
</dbReference>
<dbReference type="EMBL" id="CADCUH010000030">
    <property type="protein sequence ID" value="CAA9323587.1"/>
    <property type="molecule type" value="Genomic_DNA"/>
</dbReference>
<evidence type="ECO:0000313" key="2">
    <source>
        <dbReference type="EMBL" id="CAA9323587.1"/>
    </source>
</evidence>
<dbReference type="Gene3D" id="3.20.20.190">
    <property type="entry name" value="Phosphatidylinositol (PI) phosphodiesterase"/>
    <property type="match status" value="1"/>
</dbReference>
<name>A0A6J4L5K1_9ACTN</name>
<dbReference type="SUPFAM" id="SSF51695">
    <property type="entry name" value="PLC-like phosphodiesterases"/>
    <property type="match status" value="1"/>
</dbReference>
<dbReference type="GO" id="GO:0008081">
    <property type="term" value="F:phosphoric diester hydrolase activity"/>
    <property type="evidence" value="ECO:0007669"/>
    <property type="project" value="InterPro"/>
</dbReference>
<protein>
    <recommendedName>
        <fullName evidence="1">GP-PDE domain-containing protein</fullName>
    </recommendedName>
</protein>
<feature type="domain" description="GP-PDE" evidence="1">
    <location>
        <begin position="4"/>
        <end position="122"/>
    </location>
</feature>
<dbReference type="Pfam" id="PF03009">
    <property type="entry name" value="GDPD"/>
    <property type="match status" value="1"/>
</dbReference>
<dbReference type="InterPro" id="IPR017946">
    <property type="entry name" value="PLC-like_Pdiesterase_TIM-brl"/>
</dbReference>
<dbReference type="InterPro" id="IPR030395">
    <property type="entry name" value="GP_PDE_dom"/>
</dbReference>
<evidence type="ECO:0000259" key="1">
    <source>
        <dbReference type="Pfam" id="PF03009"/>
    </source>
</evidence>
<sequence>MTNEDTVAALRDVARGAPGAWCEIDTWRLSDGTMIVFHDPTWGRVANHTTLPAGVTPSSLVTNATWAQVSQIRTKGGEPIPTLKQMIDASATYKVPLTVEVKNSVTNPAGIVGYAKTKGATVDYYRKPGFGCAVKVLDPLRAAGARIGLKLIKYSDCTLADIKARGTSFITTLNSKVTPKYVQDMKTIGVEIYVRDVTESTSQGTLANGAARLMVEDPRAALAWPGV</sequence>
<gene>
    <name evidence="2" type="ORF">AVDCRST_MAG36-440</name>
</gene>
<reference evidence="2" key="1">
    <citation type="submission" date="2020-02" db="EMBL/GenBank/DDBJ databases">
        <authorList>
            <person name="Meier V. D."/>
        </authorList>
    </citation>
    <scope>NUCLEOTIDE SEQUENCE</scope>
    <source>
        <strain evidence="2">AVDCRST_MAG36</strain>
    </source>
</reference>
<organism evidence="2">
    <name type="scientific">uncultured Nocardioidaceae bacterium</name>
    <dbReference type="NCBI Taxonomy" id="253824"/>
    <lineage>
        <taxon>Bacteria</taxon>
        <taxon>Bacillati</taxon>
        <taxon>Actinomycetota</taxon>
        <taxon>Actinomycetes</taxon>
        <taxon>Propionibacteriales</taxon>
        <taxon>Nocardioidaceae</taxon>
        <taxon>environmental samples</taxon>
    </lineage>
</organism>